<dbReference type="AlphaFoldDB" id="A0A843UBH7"/>
<dbReference type="EMBL" id="NMUH01000665">
    <property type="protein sequence ID" value="MQL82972.1"/>
    <property type="molecule type" value="Genomic_DNA"/>
</dbReference>
<evidence type="ECO:0000256" key="1">
    <source>
        <dbReference type="SAM" id="MobiDB-lite"/>
    </source>
</evidence>
<evidence type="ECO:0000313" key="2">
    <source>
        <dbReference type="EMBL" id="MQL82972.1"/>
    </source>
</evidence>
<dbReference type="Proteomes" id="UP000652761">
    <property type="component" value="Unassembled WGS sequence"/>
</dbReference>
<sequence>MDLRPFDDAGSSSWSISGHHLRHRLCRRRPPSPNHQERQGGRKLEEEEREKEEEGPLPPGVPGDRRSKAGKVVGSGEKGRAFWTPPTSFKPPTPHHLRPLWLRPPSVMATAASEKPKNH</sequence>
<keyword evidence="3" id="KW-1185">Reference proteome</keyword>
<organism evidence="2 3">
    <name type="scientific">Colocasia esculenta</name>
    <name type="common">Wild taro</name>
    <name type="synonym">Arum esculentum</name>
    <dbReference type="NCBI Taxonomy" id="4460"/>
    <lineage>
        <taxon>Eukaryota</taxon>
        <taxon>Viridiplantae</taxon>
        <taxon>Streptophyta</taxon>
        <taxon>Embryophyta</taxon>
        <taxon>Tracheophyta</taxon>
        <taxon>Spermatophyta</taxon>
        <taxon>Magnoliopsida</taxon>
        <taxon>Liliopsida</taxon>
        <taxon>Araceae</taxon>
        <taxon>Aroideae</taxon>
        <taxon>Colocasieae</taxon>
        <taxon>Colocasia</taxon>
    </lineage>
</organism>
<feature type="compositionally biased region" description="Basic residues" evidence="1">
    <location>
        <begin position="19"/>
        <end position="30"/>
    </location>
</feature>
<gene>
    <name evidence="2" type="ORF">Taro_015452</name>
</gene>
<protein>
    <submittedName>
        <fullName evidence="2">Uncharacterized protein</fullName>
    </submittedName>
</protein>
<feature type="compositionally biased region" description="Basic and acidic residues" evidence="1">
    <location>
        <begin position="35"/>
        <end position="46"/>
    </location>
</feature>
<accession>A0A843UBH7</accession>
<reference evidence="2" key="1">
    <citation type="submission" date="2017-07" db="EMBL/GenBank/DDBJ databases">
        <title>Taro Niue Genome Assembly and Annotation.</title>
        <authorList>
            <person name="Atibalentja N."/>
            <person name="Keating K."/>
            <person name="Fields C.J."/>
        </authorList>
    </citation>
    <scope>NUCLEOTIDE SEQUENCE</scope>
    <source>
        <strain evidence="2">Niue_2</strain>
        <tissue evidence="2">Leaf</tissue>
    </source>
</reference>
<name>A0A843UBH7_COLES</name>
<proteinExistence type="predicted"/>
<evidence type="ECO:0000313" key="3">
    <source>
        <dbReference type="Proteomes" id="UP000652761"/>
    </source>
</evidence>
<comment type="caution">
    <text evidence="2">The sequence shown here is derived from an EMBL/GenBank/DDBJ whole genome shotgun (WGS) entry which is preliminary data.</text>
</comment>
<feature type="region of interest" description="Disordered" evidence="1">
    <location>
        <begin position="1"/>
        <end position="119"/>
    </location>
</feature>